<protein>
    <submittedName>
        <fullName evidence="3">Uncharacterized protein</fullName>
    </submittedName>
</protein>
<dbReference type="EMBL" id="RJVK01000005">
    <property type="protein sequence ID" value="ROR38851.1"/>
    <property type="molecule type" value="Genomic_DNA"/>
</dbReference>
<keyword evidence="1" id="KW-1133">Transmembrane helix</keyword>
<organism evidence="3 4">
    <name type="scientific">Caminibacter pacificus</name>
    <dbReference type="NCBI Taxonomy" id="1424653"/>
    <lineage>
        <taxon>Bacteria</taxon>
        <taxon>Pseudomonadati</taxon>
        <taxon>Campylobacterota</taxon>
        <taxon>Epsilonproteobacteria</taxon>
        <taxon>Nautiliales</taxon>
        <taxon>Nautiliaceae</taxon>
        <taxon>Caminibacter</taxon>
    </lineage>
</organism>
<evidence type="ECO:0000313" key="5">
    <source>
        <dbReference type="Proteomes" id="UP000298805"/>
    </source>
</evidence>
<evidence type="ECO:0000313" key="4">
    <source>
        <dbReference type="Proteomes" id="UP000272781"/>
    </source>
</evidence>
<proteinExistence type="predicted"/>
<reference evidence="3 4" key="2">
    <citation type="submission" date="2018-11" db="EMBL/GenBank/DDBJ databases">
        <title>Genomic Encyclopedia of Type Strains, Phase IV (KMG-IV): sequencing the most valuable type-strain genomes for metagenomic binning, comparative biology and taxonomic classification.</title>
        <authorList>
            <person name="Goeker M."/>
        </authorList>
    </citation>
    <scope>NUCLEOTIDE SEQUENCE [LARGE SCALE GENOMIC DNA]</scope>
    <source>
        <strain evidence="3 4">DSM 27783</strain>
    </source>
</reference>
<keyword evidence="1" id="KW-0472">Membrane</keyword>
<sequence length="283" mass="33328">MRSILYTKFFKEEIKEPVNVILSPEFYWIKKIDIPIKSLKDAKKIAKTQFKLDEKKYIFDAIELNGKFYALAFEKDLKLNIPQKFINSIRIAQVEFFDYECVKIDQNHSIRKIDDLLFCFPQSGNCKSAEEILKEIKLSNKKFNLINRLEIDKSILISSVLIFILLNSAIILKIFSLKKELTSIQNQKDKILSEYKLPKTSFELNSILQNLKTEYQKQVKIKKDLEFVTKTPLNKGDFFKKLSFDKTYEVVIKTSKNLDGYFKKRFEILNSSYQNGIYKASMK</sequence>
<keyword evidence="1" id="KW-0812">Transmembrane</keyword>
<feature type="transmembrane region" description="Helical" evidence="1">
    <location>
        <begin position="155"/>
        <end position="175"/>
    </location>
</feature>
<name>A0AAJ4RAX5_9BACT</name>
<evidence type="ECO:0000313" key="3">
    <source>
        <dbReference type="EMBL" id="ROR38851.1"/>
    </source>
</evidence>
<gene>
    <name evidence="2" type="ORF">C6V80_00065</name>
    <name evidence="3" type="ORF">EDC58_1766</name>
</gene>
<dbReference type="Proteomes" id="UP000298805">
    <property type="component" value="Chromosome"/>
</dbReference>
<reference evidence="2" key="3">
    <citation type="submission" date="2019-06" db="EMBL/GenBank/DDBJ databases">
        <title>A comparative analysis of the Nautiliaceae.</title>
        <authorList>
            <person name="Grosche A."/>
            <person name="Smedile F."/>
            <person name="Vetriani C."/>
        </authorList>
    </citation>
    <scope>NUCLEOTIDE SEQUENCE</scope>
    <source>
        <strain evidence="2">TB6</strain>
    </source>
</reference>
<keyword evidence="5" id="KW-1185">Reference proteome</keyword>
<accession>A0AAJ4RAX5</accession>
<dbReference type="AlphaFoldDB" id="A0AAJ4RAX5"/>
<evidence type="ECO:0000256" key="1">
    <source>
        <dbReference type="SAM" id="Phobius"/>
    </source>
</evidence>
<reference evidence="5" key="1">
    <citation type="submission" date="2018-03" db="EMBL/GenBank/DDBJ databases">
        <title>A comparative analysis of the Nautiliaceae.</title>
        <authorList>
            <person name="Grosche A."/>
            <person name="Smedile F."/>
            <person name="Vetriani C."/>
        </authorList>
    </citation>
    <scope>NUCLEOTIDE SEQUENCE [LARGE SCALE GENOMIC DNA]</scope>
    <source>
        <strain evidence="5">TB6</strain>
    </source>
</reference>
<dbReference type="RefSeq" id="WP_123353143.1">
    <property type="nucleotide sequence ID" value="NZ_CP027432.2"/>
</dbReference>
<dbReference type="EMBL" id="CP027432">
    <property type="protein sequence ID" value="QCI27414.1"/>
    <property type="molecule type" value="Genomic_DNA"/>
</dbReference>
<evidence type="ECO:0000313" key="2">
    <source>
        <dbReference type="EMBL" id="QCI27414.1"/>
    </source>
</evidence>
<dbReference type="Proteomes" id="UP000272781">
    <property type="component" value="Unassembled WGS sequence"/>
</dbReference>